<evidence type="ECO:0008006" key="5">
    <source>
        <dbReference type="Google" id="ProtNLM"/>
    </source>
</evidence>
<proteinExistence type="predicted"/>
<organism evidence="3 4">
    <name type="scientific">Caerostris extrusa</name>
    <name type="common">Bark spider</name>
    <name type="synonym">Caerostris bankana</name>
    <dbReference type="NCBI Taxonomy" id="172846"/>
    <lineage>
        <taxon>Eukaryota</taxon>
        <taxon>Metazoa</taxon>
        <taxon>Ecdysozoa</taxon>
        <taxon>Arthropoda</taxon>
        <taxon>Chelicerata</taxon>
        <taxon>Arachnida</taxon>
        <taxon>Araneae</taxon>
        <taxon>Araneomorphae</taxon>
        <taxon>Entelegynae</taxon>
        <taxon>Araneoidea</taxon>
        <taxon>Araneidae</taxon>
        <taxon>Caerostris</taxon>
    </lineage>
</organism>
<evidence type="ECO:0000313" key="4">
    <source>
        <dbReference type="Proteomes" id="UP001054945"/>
    </source>
</evidence>
<gene>
    <name evidence="3" type="ORF">CEXT_385081</name>
</gene>
<sequence length="95" mass="10422">MNGKGPSIASLIHFAGVVFYAIFASGEEAAVGRTTRRKTIRTKDPPGTPGERLQRCHRERGCHDLLSFSEVKQPSYGATTTVVETREELPIKGHL</sequence>
<keyword evidence="4" id="KW-1185">Reference proteome</keyword>
<dbReference type="AlphaFoldDB" id="A0AAV4QPN7"/>
<comment type="caution">
    <text evidence="3">The sequence shown here is derived from an EMBL/GenBank/DDBJ whole genome shotgun (WGS) entry which is preliminary data.</text>
</comment>
<name>A0AAV4QPN7_CAEEX</name>
<evidence type="ECO:0000313" key="3">
    <source>
        <dbReference type="EMBL" id="GIY09513.1"/>
    </source>
</evidence>
<dbReference type="Proteomes" id="UP001054945">
    <property type="component" value="Unassembled WGS sequence"/>
</dbReference>
<reference evidence="3 4" key="1">
    <citation type="submission" date="2021-06" db="EMBL/GenBank/DDBJ databases">
        <title>Caerostris extrusa draft genome.</title>
        <authorList>
            <person name="Kono N."/>
            <person name="Arakawa K."/>
        </authorList>
    </citation>
    <scope>NUCLEOTIDE SEQUENCE [LARGE SCALE GENOMIC DNA]</scope>
</reference>
<feature type="transmembrane region" description="Helical" evidence="2">
    <location>
        <begin position="12"/>
        <end position="31"/>
    </location>
</feature>
<feature type="region of interest" description="Disordered" evidence="1">
    <location>
        <begin position="32"/>
        <end position="54"/>
    </location>
</feature>
<evidence type="ECO:0000256" key="2">
    <source>
        <dbReference type="SAM" id="Phobius"/>
    </source>
</evidence>
<accession>A0AAV4QPN7</accession>
<protein>
    <recommendedName>
        <fullName evidence="5">Secreted protein</fullName>
    </recommendedName>
</protein>
<dbReference type="EMBL" id="BPLR01006393">
    <property type="protein sequence ID" value="GIY09513.1"/>
    <property type="molecule type" value="Genomic_DNA"/>
</dbReference>
<keyword evidence="2" id="KW-0472">Membrane</keyword>
<keyword evidence="2" id="KW-0812">Transmembrane</keyword>
<evidence type="ECO:0000256" key="1">
    <source>
        <dbReference type="SAM" id="MobiDB-lite"/>
    </source>
</evidence>
<keyword evidence="2" id="KW-1133">Transmembrane helix</keyword>